<dbReference type="Pfam" id="PF22591">
    <property type="entry name" value="eIF3a_PCI_TPR-like"/>
    <property type="match status" value="1"/>
</dbReference>
<comment type="subcellular location">
    <subcellularLocation>
        <location evidence="1">Cytoplasm</location>
    </subcellularLocation>
</comment>
<dbReference type="GO" id="GO:0003743">
    <property type="term" value="F:translation initiation factor activity"/>
    <property type="evidence" value="ECO:0007669"/>
    <property type="project" value="UniProtKB-KW"/>
</dbReference>
<dbReference type="SMART" id="SM00088">
    <property type="entry name" value="PINT"/>
    <property type="match status" value="1"/>
</dbReference>
<dbReference type="InterPro" id="IPR054711">
    <property type="entry name" value="eIF3a_PCI_TPR-like"/>
</dbReference>
<keyword evidence="8" id="KW-1185">Reference proteome</keyword>
<evidence type="ECO:0000256" key="1">
    <source>
        <dbReference type="ARBA" id="ARBA00004496"/>
    </source>
</evidence>
<evidence type="ECO:0000256" key="2">
    <source>
        <dbReference type="ARBA" id="ARBA00022490"/>
    </source>
</evidence>
<evidence type="ECO:0000256" key="4">
    <source>
        <dbReference type="ARBA" id="ARBA00022884"/>
    </source>
</evidence>
<dbReference type="GO" id="GO:0043614">
    <property type="term" value="C:multi-eIF complex"/>
    <property type="evidence" value="ECO:0007669"/>
    <property type="project" value="TreeGrafter"/>
</dbReference>
<dbReference type="GO" id="GO:0002188">
    <property type="term" value="P:translation reinitiation"/>
    <property type="evidence" value="ECO:0007669"/>
    <property type="project" value="TreeGrafter"/>
</dbReference>
<dbReference type="PANTHER" id="PTHR14005">
    <property type="entry name" value="EUKARYOTIC TRANSLATION INITIATION FACTOR 3, THETA SUBUNIT"/>
    <property type="match status" value="1"/>
</dbReference>
<dbReference type="Gene3D" id="4.10.860.10">
    <property type="entry name" value="UVR domain"/>
    <property type="match status" value="1"/>
</dbReference>
<dbReference type="AlphaFoldDB" id="A0AAF3EFF3"/>
<dbReference type="PROSITE" id="PS50250">
    <property type="entry name" value="PCI"/>
    <property type="match status" value="1"/>
</dbReference>
<feature type="compositionally biased region" description="Polar residues" evidence="6">
    <location>
        <begin position="901"/>
        <end position="928"/>
    </location>
</feature>
<protein>
    <submittedName>
        <fullName evidence="9">PCI domain-containing protein</fullName>
    </submittedName>
</protein>
<evidence type="ECO:0000313" key="9">
    <source>
        <dbReference type="WBParaSite" id="MBELARI_LOCUS12605"/>
    </source>
</evidence>
<dbReference type="WBParaSite" id="MBELARI_LOCUS12605">
    <property type="protein sequence ID" value="MBELARI_LOCUS12605"/>
    <property type="gene ID" value="MBELARI_LOCUS12605"/>
</dbReference>
<organism evidence="8 9">
    <name type="scientific">Mesorhabditis belari</name>
    <dbReference type="NCBI Taxonomy" id="2138241"/>
    <lineage>
        <taxon>Eukaryota</taxon>
        <taxon>Metazoa</taxon>
        <taxon>Ecdysozoa</taxon>
        <taxon>Nematoda</taxon>
        <taxon>Chromadorea</taxon>
        <taxon>Rhabditida</taxon>
        <taxon>Rhabditina</taxon>
        <taxon>Rhabditomorpha</taxon>
        <taxon>Rhabditoidea</taxon>
        <taxon>Rhabditidae</taxon>
        <taxon>Mesorhabditinae</taxon>
        <taxon>Mesorhabditis</taxon>
    </lineage>
</organism>
<dbReference type="FunFam" id="4.10.860.10:FF:000001">
    <property type="entry name" value="Eukaryotic translation initiation factor 3 subunit A"/>
    <property type="match status" value="1"/>
</dbReference>
<feature type="compositionally biased region" description="Acidic residues" evidence="6">
    <location>
        <begin position="877"/>
        <end position="886"/>
    </location>
</feature>
<evidence type="ECO:0000256" key="6">
    <source>
        <dbReference type="SAM" id="MobiDB-lite"/>
    </source>
</evidence>
<feature type="compositionally biased region" description="Basic and acidic residues" evidence="6">
    <location>
        <begin position="738"/>
        <end position="750"/>
    </location>
</feature>
<dbReference type="GO" id="GO:0003729">
    <property type="term" value="F:mRNA binding"/>
    <property type="evidence" value="ECO:0007669"/>
    <property type="project" value="TreeGrafter"/>
</dbReference>
<dbReference type="Proteomes" id="UP000887575">
    <property type="component" value="Unassembled WGS sequence"/>
</dbReference>
<dbReference type="PANTHER" id="PTHR14005:SF0">
    <property type="entry name" value="EUKARYOTIC TRANSLATION INITIATION FACTOR 3 SUBUNIT A"/>
    <property type="match status" value="1"/>
</dbReference>
<feature type="compositionally biased region" description="Basic and acidic residues" evidence="6">
    <location>
        <begin position="647"/>
        <end position="669"/>
    </location>
</feature>
<evidence type="ECO:0000313" key="8">
    <source>
        <dbReference type="Proteomes" id="UP000887575"/>
    </source>
</evidence>
<reference evidence="9" key="1">
    <citation type="submission" date="2024-02" db="UniProtKB">
        <authorList>
            <consortium name="WormBaseParasite"/>
        </authorList>
    </citation>
    <scope>IDENTIFICATION</scope>
</reference>
<sequence length="928" mass="107216">MTFCQKFERRAEFRKLTEILRLHLAQIQRHQHLQHAVKLSAPESLIMMQETRLLQLDTAIRMELWQEAYKSAEDAHGIMQLSKDKDRRIVKPSSYVNYYEKLALIYWKADNQLFHAAALLQKFVIHKDMKRTFAYEDAQEQATRVLLAALSIPEGAALPSDLTRMLDIETQHGANVRVLTNLLRLPITPTRDGILREAARQGIFELASNEAQALYKLMEESFKPNFLVKLAEVELGRIVEKKCHDQYVESLRSAFATKALSQISLIYESVSWTRLRAVLPYFNDLQLEYFLADAGKRRFIKANIDHQANCVKFGSYDEATLAENVDLEDARGFTGDSTQLGIDGVRSHLQLMHHKLQKMVEHLDGEERRVKIVGQIKKCAGVYLMHKSGDYERIQQRKRKIEMYKVEREKRAKLILEQVLTERNTFEEQKRAEEQIHLVKLGKEHELLRQKNAKREVEDKIRADKMQRLRSSVMYQEILKEYTEEQLLLIDPEEIVCEQRERIDQQRQKQQQRLQQQWKNFDHMARSFHLEDAKEYRAVEEVRRTRMPKLFDGYEERRVAAAIADHENAVKFWTQSQMIAEDANDWACSVKDGHAEDFKTKMMEYREKLEAVRNDRLAARAAKRRLARVQEWEDKKAEAEKARLKAEEEARKKKYEDECRERREQRMQERQQAMTDTSRAMADSNWRGPAQRPTPRPEMVRKECFDTQRQGPSEADKAETWRTKPDAPTHHAIPVARSDAEKMGSWRDGLKPAPTHGQSVSRSTVSEADKGAWSRQKPHLSSSTSDAKSSAADAAASWRKPIAILKRGDSVNTHSDSKEQAQGGNNPVDATENKDREFGKKDENAAPSGKYVAPGMKEKLPQLSILAEKTNKPIDAKDEEEEEEGNDWNVVGGNKKKTNILAKSSQPASGSGSVHKTVPRQNFNRGPW</sequence>
<feature type="region of interest" description="Disordered" evidence="6">
    <location>
        <begin position="647"/>
        <end position="928"/>
    </location>
</feature>
<feature type="compositionally biased region" description="Polar residues" evidence="6">
    <location>
        <begin position="810"/>
        <end position="825"/>
    </location>
</feature>
<feature type="compositionally biased region" description="Basic and acidic residues" evidence="6">
    <location>
        <begin position="831"/>
        <end position="844"/>
    </location>
</feature>
<keyword evidence="4" id="KW-0694">RNA-binding</keyword>
<proteinExistence type="predicted"/>
<feature type="domain" description="PCI" evidence="7">
    <location>
        <begin position="138"/>
        <end position="318"/>
    </location>
</feature>
<keyword evidence="5" id="KW-0648">Protein biosynthesis</keyword>
<evidence type="ECO:0000259" key="7">
    <source>
        <dbReference type="PROSITE" id="PS50250"/>
    </source>
</evidence>
<dbReference type="GO" id="GO:0001732">
    <property type="term" value="P:formation of cytoplasmic translation initiation complex"/>
    <property type="evidence" value="ECO:0007669"/>
    <property type="project" value="TreeGrafter"/>
</dbReference>
<dbReference type="InterPro" id="IPR027512">
    <property type="entry name" value="EIF3A"/>
</dbReference>
<keyword evidence="3" id="KW-0396">Initiation factor</keyword>
<accession>A0AAF3EFF3</accession>
<dbReference type="InterPro" id="IPR000717">
    <property type="entry name" value="PCI_dom"/>
</dbReference>
<evidence type="ECO:0000256" key="5">
    <source>
        <dbReference type="ARBA" id="ARBA00022917"/>
    </source>
</evidence>
<dbReference type="GO" id="GO:0071541">
    <property type="term" value="C:eukaryotic translation initiation factor 3 complex, eIF3m"/>
    <property type="evidence" value="ECO:0007669"/>
    <property type="project" value="TreeGrafter"/>
</dbReference>
<dbReference type="Gene3D" id="1.25.40.860">
    <property type="match status" value="2"/>
</dbReference>
<dbReference type="GO" id="GO:0071540">
    <property type="term" value="C:eukaryotic translation initiation factor 3 complex, eIF3e"/>
    <property type="evidence" value="ECO:0007669"/>
    <property type="project" value="TreeGrafter"/>
</dbReference>
<keyword evidence="2" id="KW-0963">Cytoplasm</keyword>
<evidence type="ECO:0000256" key="3">
    <source>
        <dbReference type="ARBA" id="ARBA00022540"/>
    </source>
</evidence>
<name>A0AAF3EFF3_9BILA</name>
<feature type="compositionally biased region" description="Basic and acidic residues" evidence="6">
    <location>
        <begin position="714"/>
        <end position="729"/>
    </location>
</feature>
<feature type="compositionally biased region" description="Polar residues" evidence="6">
    <location>
        <begin position="756"/>
        <end position="766"/>
    </location>
</feature>
<feature type="compositionally biased region" description="Low complexity" evidence="6">
    <location>
        <begin position="781"/>
        <end position="797"/>
    </location>
</feature>